<organism evidence="5 6">
    <name type="scientific">Stygiolobus azoricus</name>
    <dbReference type="NCBI Taxonomy" id="41675"/>
    <lineage>
        <taxon>Archaea</taxon>
        <taxon>Thermoproteota</taxon>
        <taxon>Thermoprotei</taxon>
        <taxon>Sulfolobales</taxon>
        <taxon>Sulfolobaceae</taxon>
        <taxon>Stygiolobus</taxon>
    </lineage>
</organism>
<sequence length="106" mass="12310">MKVSEKSKLCPVIESIKIFGNERKMIVIYYLFDGGKGFNELEKLTGLNSKTLSTTLKELEESGLIRRTIVSDRPFRVKYELTEKGRELRSVYEELRRWGSKYALNG</sequence>
<name>A0A650CNJ7_9CREN</name>
<evidence type="ECO:0000256" key="2">
    <source>
        <dbReference type="ARBA" id="ARBA00023125"/>
    </source>
</evidence>
<keyword evidence="1" id="KW-0805">Transcription regulation</keyword>
<dbReference type="GO" id="GO:0003677">
    <property type="term" value="F:DNA binding"/>
    <property type="evidence" value="ECO:0007669"/>
    <property type="project" value="UniProtKB-KW"/>
</dbReference>
<dbReference type="RefSeq" id="WP_156005820.1">
    <property type="nucleotide sequence ID" value="NZ_CP045483.1"/>
</dbReference>
<dbReference type="KEGG" id="sazo:D1868_04110"/>
<dbReference type="InterPro" id="IPR002577">
    <property type="entry name" value="HTH_HxlR"/>
</dbReference>
<dbReference type="PANTHER" id="PTHR33204:SF18">
    <property type="entry name" value="TRANSCRIPTIONAL REGULATORY PROTEIN"/>
    <property type="match status" value="1"/>
</dbReference>
<keyword evidence="3" id="KW-0804">Transcription</keyword>
<feature type="domain" description="HTH hxlR-type" evidence="4">
    <location>
        <begin position="10"/>
        <end position="106"/>
    </location>
</feature>
<dbReference type="OrthoDB" id="10490at2157"/>
<protein>
    <submittedName>
        <fullName evidence="5">ArsR family transcriptional regulator</fullName>
    </submittedName>
</protein>
<dbReference type="InterPro" id="IPR036390">
    <property type="entry name" value="WH_DNA-bd_sf"/>
</dbReference>
<evidence type="ECO:0000259" key="4">
    <source>
        <dbReference type="PROSITE" id="PS51118"/>
    </source>
</evidence>
<dbReference type="InterPro" id="IPR011991">
    <property type="entry name" value="ArsR-like_HTH"/>
</dbReference>
<dbReference type="InterPro" id="IPR036388">
    <property type="entry name" value="WH-like_DNA-bd_sf"/>
</dbReference>
<dbReference type="CDD" id="cd00090">
    <property type="entry name" value="HTH_ARSR"/>
    <property type="match status" value="1"/>
</dbReference>
<dbReference type="AlphaFoldDB" id="A0A650CNJ7"/>
<dbReference type="PANTHER" id="PTHR33204">
    <property type="entry name" value="TRANSCRIPTIONAL REGULATOR, MARR FAMILY"/>
    <property type="match status" value="1"/>
</dbReference>
<dbReference type="SUPFAM" id="SSF46785">
    <property type="entry name" value="Winged helix' DNA-binding domain"/>
    <property type="match status" value="1"/>
</dbReference>
<proteinExistence type="predicted"/>
<accession>A0A650CNJ7</accession>
<dbReference type="Pfam" id="PF01638">
    <property type="entry name" value="HxlR"/>
    <property type="match status" value="1"/>
</dbReference>
<dbReference type="Proteomes" id="UP000423396">
    <property type="component" value="Chromosome"/>
</dbReference>
<dbReference type="Gene3D" id="1.10.10.10">
    <property type="entry name" value="Winged helix-like DNA-binding domain superfamily/Winged helix DNA-binding domain"/>
    <property type="match status" value="1"/>
</dbReference>
<evidence type="ECO:0000313" key="6">
    <source>
        <dbReference type="Proteomes" id="UP000423396"/>
    </source>
</evidence>
<keyword evidence="2" id="KW-0238">DNA-binding</keyword>
<keyword evidence="6" id="KW-1185">Reference proteome</keyword>
<evidence type="ECO:0000256" key="3">
    <source>
        <dbReference type="ARBA" id="ARBA00023163"/>
    </source>
</evidence>
<reference evidence="5 6" key="1">
    <citation type="submission" date="2019-10" db="EMBL/GenBank/DDBJ databases">
        <title>Genome Sequences from Six Type Strain Members of the Archaeal Family Sulfolobaceae: Acidianus ambivalens, Acidianus infernus, Metallosphaera prunae, Stygiolobus azoricus, Sulfolobus metallicus, and Sulfurisphaera ohwakuensis.</title>
        <authorList>
            <person name="Counts J.A."/>
            <person name="Kelly R.M."/>
        </authorList>
    </citation>
    <scope>NUCLEOTIDE SEQUENCE [LARGE SCALE GENOMIC DNA]</scope>
    <source>
        <strain evidence="5 6">FC6</strain>
    </source>
</reference>
<dbReference type="EMBL" id="CP045483">
    <property type="protein sequence ID" value="QGR19242.1"/>
    <property type="molecule type" value="Genomic_DNA"/>
</dbReference>
<evidence type="ECO:0000256" key="1">
    <source>
        <dbReference type="ARBA" id="ARBA00023015"/>
    </source>
</evidence>
<dbReference type="PROSITE" id="PS51118">
    <property type="entry name" value="HTH_HXLR"/>
    <property type="match status" value="1"/>
</dbReference>
<dbReference type="GeneID" id="42798229"/>
<evidence type="ECO:0000313" key="5">
    <source>
        <dbReference type="EMBL" id="QGR19242.1"/>
    </source>
</evidence>
<gene>
    <name evidence="5" type="ORF">D1868_04110</name>
</gene>